<accession>A0A2N9FSU5</accession>
<dbReference type="PANTHER" id="PTHR46890">
    <property type="entry name" value="NON-LTR RETROLELEMENT REVERSE TRANSCRIPTASE-LIKE PROTEIN-RELATED"/>
    <property type="match status" value="1"/>
</dbReference>
<dbReference type="SUPFAM" id="SSF53098">
    <property type="entry name" value="Ribonuclease H-like"/>
    <property type="match status" value="1"/>
</dbReference>
<dbReference type="InterPro" id="IPR036397">
    <property type="entry name" value="RNaseH_sf"/>
</dbReference>
<sequence length="844" mass="95842">MWTHDAGCFETIKKAWDHPTLETGMPRLLQKINQCRSQLGRWNKTQFGSVRRELKDKTEKLRAAEIISMQGGDHHQARILKNEVRGLLDKEEAMWQQRSRIQWLKGGDRNSRFFHSKATQRHRRNRIDAIEDSTGLLRSDPKDIAALFVNYFDNLFETSNPNEFEPVLHGVSNCITEAMNNSLLSEFTAVEVHNAIHQMAPLKVPGRLDENLNHTYITLIPKVKCPQKVSEFRPISLCNVIYKIISKVITNRMKKILPHIISETQSAFVPSRLITDNVLVAFETLHHMKTQSSQASSMALKVDMSKAYDRVEWIFLEKMMQKMGFHNRWIALLMECVRTVTYSVLVDGKPQGLIIPSRGLRQGDPLSPYLFLICAEGLHALLNQAAQAGDIRGVSLCRRGPRIAHLFFADDSLLFCRASSQECNRIQNILITYEQASDMQQFNDAMLGKQVWRLLHQENTLFYQVFKAKFFPNGSILDASTSSSGSFAWKSILQARKVIQLGAVWRIGDGTKVPIWGAPWLPTVNRRRTFSPRKNLNVADTVSTLINPTTREWKTSLLNNEFFQEEATAIKGIPLSSRVMPDRMIWSGTPNGHYSVRSAYHILRHEANRSHADNSLSSTTNLWSNIWSLPVPPKTSDPSRYNCDECLLHPETIFHALWTCPFAQEVWSAEPHFLTLHTANASSFIDLSWFAMFQDKTIDTTKFVMIAWALWQRRNSLCMNHKAEPPDSVLHRALDLLQEFQQPNSNVQSHLTQPGIVCRWCPPSIGIFKANFDGAIFPDKAAAGIGVVIRNDQGVLIATISRKIALPDSVEVVEARAANEAIQLAIHLGIERVIFEGDSSIIIH</sequence>
<dbReference type="GO" id="GO:0004523">
    <property type="term" value="F:RNA-DNA hybrid ribonuclease activity"/>
    <property type="evidence" value="ECO:0007669"/>
    <property type="project" value="InterPro"/>
</dbReference>
<name>A0A2N9FSU5_FAGSY</name>
<dbReference type="InterPro" id="IPR052343">
    <property type="entry name" value="Retrotransposon-Effector_Assoc"/>
</dbReference>
<proteinExistence type="predicted"/>
<dbReference type="InterPro" id="IPR043502">
    <property type="entry name" value="DNA/RNA_pol_sf"/>
</dbReference>
<dbReference type="PROSITE" id="PS50878">
    <property type="entry name" value="RT_POL"/>
    <property type="match status" value="1"/>
</dbReference>
<reference evidence="2" key="1">
    <citation type="submission" date="2018-02" db="EMBL/GenBank/DDBJ databases">
        <authorList>
            <person name="Cohen D.B."/>
            <person name="Kent A.D."/>
        </authorList>
    </citation>
    <scope>NUCLEOTIDE SEQUENCE</scope>
</reference>
<protein>
    <recommendedName>
        <fullName evidence="1">Reverse transcriptase domain-containing protein</fullName>
    </recommendedName>
</protein>
<evidence type="ECO:0000259" key="1">
    <source>
        <dbReference type="PROSITE" id="PS50878"/>
    </source>
</evidence>
<dbReference type="AlphaFoldDB" id="A0A2N9FSU5"/>
<dbReference type="CDD" id="cd06222">
    <property type="entry name" value="RNase_H_like"/>
    <property type="match status" value="1"/>
</dbReference>
<dbReference type="InterPro" id="IPR002156">
    <property type="entry name" value="RNaseH_domain"/>
</dbReference>
<dbReference type="Pfam" id="PF13456">
    <property type="entry name" value="RVT_3"/>
    <property type="match status" value="1"/>
</dbReference>
<dbReference type="Pfam" id="PF00078">
    <property type="entry name" value="RVT_1"/>
    <property type="match status" value="1"/>
</dbReference>
<dbReference type="Gene3D" id="3.30.420.10">
    <property type="entry name" value="Ribonuclease H-like superfamily/Ribonuclease H"/>
    <property type="match status" value="1"/>
</dbReference>
<dbReference type="EMBL" id="OIVN01001424">
    <property type="protein sequence ID" value="SPC93797.1"/>
    <property type="molecule type" value="Genomic_DNA"/>
</dbReference>
<gene>
    <name evidence="2" type="ORF">FSB_LOCUS21679</name>
</gene>
<dbReference type="InterPro" id="IPR012337">
    <property type="entry name" value="RNaseH-like_sf"/>
</dbReference>
<dbReference type="InterPro" id="IPR000477">
    <property type="entry name" value="RT_dom"/>
</dbReference>
<feature type="domain" description="Reverse transcriptase" evidence="1">
    <location>
        <begin position="201"/>
        <end position="477"/>
    </location>
</feature>
<dbReference type="SUPFAM" id="SSF56672">
    <property type="entry name" value="DNA/RNA polymerases"/>
    <property type="match status" value="1"/>
</dbReference>
<dbReference type="InterPro" id="IPR044730">
    <property type="entry name" value="RNase_H-like_dom_plant"/>
</dbReference>
<dbReference type="GO" id="GO:0003676">
    <property type="term" value="F:nucleic acid binding"/>
    <property type="evidence" value="ECO:0007669"/>
    <property type="project" value="InterPro"/>
</dbReference>
<evidence type="ECO:0000313" key="2">
    <source>
        <dbReference type="EMBL" id="SPC93797.1"/>
    </source>
</evidence>
<dbReference type="CDD" id="cd01650">
    <property type="entry name" value="RT_nLTR_like"/>
    <property type="match status" value="1"/>
</dbReference>
<dbReference type="PANTHER" id="PTHR46890:SF48">
    <property type="entry name" value="RNA-DIRECTED DNA POLYMERASE"/>
    <property type="match status" value="1"/>
</dbReference>
<organism evidence="2">
    <name type="scientific">Fagus sylvatica</name>
    <name type="common">Beechnut</name>
    <dbReference type="NCBI Taxonomy" id="28930"/>
    <lineage>
        <taxon>Eukaryota</taxon>
        <taxon>Viridiplantae</taxon>
        <taxon>Streptophyta</taxon>
        <taxon>Embryophyta</taxon>
        <taxon>Tracheophyta</taxon>
        <taxon>Spermatophyta</taxon>
        <taxon>Magnoliopsida</taxon>
        <taxon>eudicotyledons</taxon>
        <taxon>Gunneridae</taxon>
        <taxon>Pentapetalae</taxon>
        <taxon>rosids</taxon>
        <taxon>fabids</taxon>
        <taxon>Fagales</taxon>
        <taxon>Fagaceae</taxon>
        <taxon>Fagus</taxon>
    </lineage>
</organism>